<gene>
    <name evidence="1" type="ORF">DPEC_G00203620</name>
</gene>
<evidence type="ECO:0000313" key="1">
    <source>
        <dbReference type="EMBL" id="KAJ8000321.1"/>
    </source>
</evidence>
<comment type="caution">
    <text evidence="1">The sequence shown here is derived from an EMBL/GenBank/DDBJ whole genome shotgun (WGS) entry which is preliminary data.</text>
</comment>
<dbReference type="EMBL" id="CM055743">
    <property type="protein sequence ID" value="KAJ8000321.1"/>
    <property type="molecule type" value="Genomic_DNA"/>
</dbReference>
<proteinExistence type="predicted"/>
<evidence type="ECO:0000313" key="2">
    <source>
        <dbReference type="Proteomes" id="UP001157502"/>
    </source>
</evidence>
<accession>A0ACC2G9W5</accession>
<protein>
    <submittedName>
        <fullName evidence="1">Uncharacterized protein</fullName>
    </submittedName>
</protein>
<keyword evidence="2" id="KW-1185">Reference proteome</keyword>
<sequence>MKVAVVLGVLTTLIIMALVIIVYGQQLTQGKIILQKMQLGQKIRARTDQLKEREWIENHVKAQLEWKKKSVVDIESEVKLQNEQEKNHKTASEACQAEKKIKTDVLVPIQKELSDLQAKLNTQKETWNGTINSFKKQMEQRSKICDFLKKDIKDPNVTKFCPPTQEAKKAENPPTEAKAAPAVKQ</sequence>
<reference evidence="1" key="1">
    <citation type="submission" date="2021-05" db="EMBL/GenBank/DDBJ databases">
        <authorList>
            <person name="Pan Q."/>
            <person name="Jouanno E."/>
            <person name="Zahm M."/>
            <person name="Klopp C."/>
            <person name="Cabau C."/>
            <person name="Louis A."/>
            <person name="Berthelot C."/>
            <person name="Parey E."/>
            <person name="Roest Crollius H."/>
            <person name="Montfort J."/>
            <person name="Robinson-Rechavi M."/>
            <person name="Bouchez O."/>
            <person name="Lampietro C."/>
            <person name="Lopez Roques C."/>
            <person name="Donnadieu C."/>
            <person name="Postlethwait J."/>
            <person name="Bobe J."/>
            <person name="Dillon D."/>
            <person name="Chandos A."/>
            <person name="von Hippel F."/>
            <person name="Guiguen Y."/>
        </authorList>
    </citation>
    <scope>NUCLEOTIDE SEQUENCE</scope>
    <source>
        <strain evidence="1">YG-Jan2019</strain>
    </source>
</reference>
<dbReference type="Proteomes" id="UP001157502">
    <property type="component" value="Chromosome 16"/>
</dbReference>
<organism evidence="1 2">
    <name type="scientific">Dallia pectoralis</name>
    <name type="common">Alaska blackfish</name>
    <dbReference type="NCBI Taxonomy" id="75939"/>
    <lineage>
        <taxon>Eukaryota</taxon>
        <taxon>Metazoa</taxon>
        <taxon>Chordata</taxon>
        <taxon>Craniata</taxon>
        <taxon>Vertebrata</taxon>
        <taxon>Euteleostomi</taxon>
        <taxon>Actinopterygii</taxon>
        <taxon>Neopterygii</taxon>
        <taxon>Teleostei</taxon>
        <taxon>Protacanthopterygii</taxon>
        <taxon>Esociformes</taxon>
        <taxon>Umbridae</taxon>
        <taxon>Dallia</taxon>
    </lineage>
</organism>
<name>A0ACC2G9W5_DALPE</name>